<evidence type="ECO:0000313" key="3">
    <source>
        <dbReference type="Proteomes" id="UP001558652"/>
    </source>
</evidence>
<feature type="region of interest" description="Disordered" evidence="1">
    <location>
        <begin position="61"/>
        <end position="131"/>
    </location>
</feature>
<keyword evidence="3" id="KW-1185">Reference proteome</keyword>
<name>A0ABD0YEB9_9HEMI</name>
<gene>
    <name evidence="2" type="ORF">AAG570_012605</name>
</gene>
<proteinExistence type="predicted"/>
<comment type="caution">
    <text evidence="2">The sequence shown here is derived from an EMBL/GenBank/DDBJ whole genome shotgun (WGS) entry which is preliminary data.</text>
</comment>
<protein>
    <submittedName>
        <fullName evidence="2">Uncharacterized protein</fullName>
    </submittedName>
</protein>
<dbReference type="Proteomes" id="UP001558652">
    <property type="component" value="Unassembled WGS sequence"/>
</dbReference>
<feature type="compositionally biased region" description="Polar residues" evidence="1">
    <location>
        <begin position="92"/>
        <end position="104"/>
    </location>
</feature>
<dbReference type="AlphaFoldDB" id="A0ABD0YEB9"/>
<reference evidence="2 3" key="1">
    <citation type="submission" date="2024-07" db="EMBL/GenBank/DDBJ databases">
        <title>Chromosome-level genome assembly of the water stick insect Ranatra chinensis (Heteroptera: Nepidae).</title>
        <authorList>
            <person name="Liu X."/>
        </authorList>
    </citation>
    <scope>NUCLEOTIDE SEQUENCE [LARGE SCALE GENOMIC DNA]</scope>
    <source>
        <strain evidence="2">Cailab_2021Rc</strain>
        <tissue evidence="2">Muscle</tissue>
    </source>
</reference>
<evidence type="ECO:0000313" key="2">
    <source>
        <dbReference type="EMBL" id="KAL1129660.1"/>
    </source>
</evidence>
<organism evidence="2 3">
    <name type="scientific">Ranatra chinensis</name>
    <dbReference type="NCBI Taxonomy" id="642074"/>
    <lineage>
        <taxon>Eukaryota</taxon>
        <taxon>Metazoa</taxon>
        <taxon>Ecdysozoa</taxon>
        <taxon>Arthropoda</taxon>
        <taxon>Hexapoda</taxon>
        <taxon>Insecta</taxon>
        <taxon>Pterygota</taxon>
        <taxon>Neoptera</taxon>
        <taxon>Paraneoptera</taxon>
        <taxon>Hemiptera</taxon>
        <taxon>Heteroptera</taxon>
        <taxon>Panheteroptera</taxon>
        <taxon>Nepomorpha</taxon>
        <taxon>Nepidae</taxon>
        <taxon>Ranatrinae</taxon>
        <taxon>Ranatra</taxon>
    </lineage>
</organism>
<accession>A0ABD0YEB9</accession>
<evidence type="ECO:0000256" key="1">
    <source>
        <dbReference type="SAM" id="MobiDB-lite"/>
    </source>
</evidence>
<sequence>MSNPEMALFIEKEHLRDAEDNDYQLMEGLIQRRLKPSDSDKFQNNAFFLTTTPEMERYQGRLRRSSAIEGDLPTPCQSSPPVPIVQSPEESTVVNQSGIQSTDSQEPEPSAQRGPYTNAKLCKNAQREVQL</sequence>
<dbReference type="EMBL" id="JBFDAA010000008">
    <property type="protein sequence ID" value="KAL1129660.1"/>
    <property type="molecule type" value="Genomic_DNA"/>
</dbReference>